<comment type="caution">
    <text evidence="2">The sequence shown here is derived from an EMBL/GenBank/DDBJ whole genome shotgun (WGS) entry which is preliminary data.</text>
</comment>
<sequence>MNLISSEQINLLSIGRVPMRRKRSVLRQKLLDKLAERIEKFSNNSENHWFLICGMPGCGKTNLINSLLWEKPEISLALFDKIIWLTDRRTDIDGHLNLATDCLLIFSLDSPNNEITEEIIVKDEIDILSQNLDIYSQERSLGEKLKITLENIPQKILLILDGVLKSETVRFFNEYKANNCKIIATSTSTDLFTLIDEIETFNLETDLFEINELQHLLKAFKFEDNFSKNYLSEIIGKTGEI</sequence>
<dbReference type="OrthoDB" id="1357022at2759"/>
<dbReference type="EMBL" id="JABEBT010000001">
    <property type="protein sequence ID" value="KAF7640432.1"/>
    <property type="molecule type" value="Genomic_DNA"/>
</dbReference>
<dbReference type="InterPro" id="IPR002182">
    <property type="entry name" value="NB-ARC"/>
</dbReference>
<dbReference type="GO" id="GO:0005829">
    <property type="term" value="C:cytosol"/>
    <property type="evidence" value="ECO:0007669"/>
    <property type="project" value="UniProtKB-ARBA"/>
</dbReference>
<proteinExistence type="predicted"/>
<reference evidence="2" key="1">
    <citation type="journal article" date="2020" name="Ecol. Evol.">
        <title>Genome structure and content of the rice root-knot nematode (Meloidogyne graminicola).</title>
        <authorList>
            <person name="Phan N.T."/>
            <person name="Danchin E.G.J."/>
            <person name="Klopp C."/>
            <person name="Perfus-Barbeoch L."/>
            <person name="Kozlowski D.K."/>
            <person name="Koutsovoulos G.D."/>
            <person name="Lopez-Roques C."/>
            <person name="Bouchez O."/>
            <person name="Zahm M."/>
            <person name="Besnard G."/>
            <person name="Bellafiore S."/>
        </authorList>
    </citation>
    <scope>NUCLEOTIDE SEQUENCE</scope>
    <source>
        <strain evidence="2">VN-18</strain>
    </source>
</reference>
<dbReference type="GO" id="GO:0043531">
    <property type="term" value="F:ADP binding"/>
    <property type="evidence" value="ECO:0007669"/>
    <property type="project" value="InterPro"/>
</dbReference>
<protein>
    <submittedName>
        <fullName evidence="2">NB-ARC domain-containing protein</fullName>
    </submittedName>
</protein>
<dbReference type="PANTHER" id="PTHR22845:SF5">
    <property type="entry name" value="APOPTOTIC PROTEASE-ACTIVATING FACTOR 1"/>
    <property type="match status" value="1"/>
</dbReference>
<evidence type="ECO:0000259" key="1">
    <source>
        <dbReference type="Pfam" id="PF00931"/>
    </source>
</evidence>
<gene>
    <name evidence="2" type="ORF">Mgra_00000253</name>
</gene>
<dbReference type="AlphaFoldDB" id="A0A8T0A4G3"/>
<evidence type="ECO:0000313" key="2">
    <source>
        <dbReference type="EMBL" id="KAF7640432.1"/>
    </source>
</evidence>
<dbReference type="PANTHER" id="PTHR22845">
    <property type="entry name" value="APOPTOTIC PROTEASE-ACTIVATING FACTOR 1"/>
    <property type="match status" value="1"/>
</dbReference>
<dbReference type="InterPro" id="IPR027417">
    <property type="entry name" value="P-loop_NTPase"/>
</dbReference>
<dbReference type="SUPFAM" id="SSF52540">
    <property type="entry name" value="P-loop containing nucleoside triphosphate hydrolases"/>
    <property type="match status" value="1"/>
</dbReference>
<dbReference type="Proteomes" id="UP000605970">
    <property type="component" value="Unassembled WGS sequence"/>
</dbReference>
<dbReference type="GO" id="GO:0006915">
    <property type="term" value="P:apoptotic process"/>
    <property type="evidence" value="ECO:0007669"/>
    <property type="project" value="UniProtKB-ARBA"/>
</dbReference>
<organism evidence="2 3">
    <name type="scientific">Meloidogyne graminicola</name>
    <dbReference type="NCBI Taxonomy" id="189291"/>
    <lineage>
        <taxon>Eukaryota</taxon>
        <taxon>Metazoa</taxon>
        <taxon>Ecdysozoa</taxon>
        <taxon>Nematoda</taxon>
        <taxon>Chromadorea</taxon>
        <taxon>Rhabditida</taxon>
        <taxon>Tylenchina</taxon>
        <taxon>Tylenchomorpha</taxon>
        <taxon>Tylenchoidea</taxon>
        <taxon>Meloidogynidae</taxon>
        <taxon>Meloidogyninae</taxon>
        <taxon>Meloidogyne</taxon>
    </lineage>
</organism>
<accession>A0A8T0A4G3</accession>
<evidence type="ECO:0000313" key="3">
    <source>
        <dbReference type="Proteomes" id="UP000605970"/>
    </source>
</evidence>
<name>A0A8T0A4G3_9BILA</name>
<keyword evidence="3" id="KW-1185">Reference proteome</keyword>
<feature type="domain" description="NB-ARC" evidence="1">
    <location>
        <begin position="29"/>
        <end position="224"/>
    </location>
</feature>
<dbReference type="Pfam" id="PF00931">
    <property type="entry name" value="NB-ARC"/>
    <property type="match status" value="1"/>
</dbReference>
<dbReference type="Gene3D" id="3.40.50.300">
    <property type="entry name" value="P-loop containing nucleotide triphosphate hydrolases"/>
    <property type="match status" value="1"/>
</dbReference>